<evidence type="ECO:0008006" key="4">
    <source>
        <dbReference type="Google" id="ProtNLM"/>
    </source>
</evidence>
<sequence length="332" mass="35761">MAINSVGSILSIFILFATLLPTQGFSPSPLSHNRRSSPRLPLRLNEGGRAGVADSGLVDANRYNVDLEKAAGIVTASVQAEKSATRAPGVPFLDSKDKDYFIDDESFLVERQGGLGLELLELAGGRDDGFGITIIENVVEGSNAEKAGILAGDSIASVGVPSPSFVFGSGEIPADVRDCECRDFDTTIGVLSSIPADASSIVVNVKRVRRWPKIQLRVEYPKSQCAEGVSNVKDIELFAGENLQRAMLNRGIILDDPGQGKCDFCGKNSCVVSVYGGRKLLNPMGLTEEKLMERNPRCRLSCKTTVGYNMQEGDINVRVNLSQWKEDKDSSS</sequence>
<accession>A0A9W7DQW4</accession>
<dbReference type="SUPFAM" id="SSF54292">
    <property type="entry name" value="2Fe-2S ferredoxin-like"/>
    <property type="match status" value="1"/>
</dbReference>
<dbReference type="InterPro" id="IPR012675">
    <property type="entry name" value="Beta-grasp_dom_sf"/>
</dbReference>
<comment type="caution">
    <text evidence="2">The sequence shown here is derived from an EMBL/GenBank/DDBJ whole genome shotgun (WGS) entry which is preliminary data.</text>
</comment>
<dbReference type="InterPro" id="IPR036034">
    <property type="entry name" value="PDZ_sf"/>
</dbReference>
<name>A0A9W7DQW4_9STRA</name>
<evidence type="ECO:0000256" key="1">
    <source>
        <dbReference type="SAM" id="SignalP"/>
    </source>
</evidence>
<gene>
    <name evidence="2" type="ORF">TrST_g4595</name>
</gene>
<proteinExistence type="predicted"/>
<feature type="chain" id="PRO_5040941098" description="PDZ domain-containing protein" evidence="1">
    <location>
        <begin position="25"/>
        <end position="332"/>
    </location>
</feature>
<dbReference type="Gene3D" id="2.30.42.10">
    <property type="match status" value="1"/>
</dbReference>
<feature type="signal peptide" evidence="1">
    <location>
        <begin position="1"/>
        <end position="24"/>
    </location>
</feature>
<dbReference type="Gene3D" id="3.10.20.30">
    <property type="match status" value="1"/>
</dbReference>
<dbReference type="Proteomes" id="UP001165085">
    <property type="component" value="Unassembled WGS sequence"/>
</dbReference>
<dbReference type="EMBL" id="BRXY01000003">
    <property type="protein sequence ID" value="GMH51362.1"/>
    <property type="molecule type" value="Genomic_DNA"/>
</dbReference>
<keyword evidence="3" id="KW-1185">Reference proteome</keyword>
<dbReference type="SUPFAM" id="SSF50156">
    <property type="entry name" value="PDZ domain-like"/>
    <property type="match status" value="1"/>
</dbReference>
<dbReference type="AlphaFoldDB" id="A0A9W7DQW4"/>
<evidence type="ECO:0000313" key="3">
    <source>
        <dbReference type="Proteomes" id="UP001165085"/>
    </source>
</evidence>
<dbReference type="InterPro" id="IPR036010">
    <property type="entry name" value="2Fe-2S_ferredoxin-like_sf"/>
</dbReference>
<dbReference type="OrthoDB" id="5987010at2759"/>
<reference evidence="3" key="1">
    <citation type="journal article" date="2023" name="Commun. Biol.">
        <title>Genome analysis of Parmales, the sister group of diatoms, reveals the evolutionary specialization of diatoms from phago-mixotrophs to photoautotrophs.</title>
        <authorList>
            <person name="Ban H."/>
            <person name="Sato S."/>
            <person name="Yoshikawa S."/>
            <person name="Yamada K."/>
            <person name="Nakamura Y."/>
            <person name="Ichinomiya M."/>
            <person name="Sato N."/>
            <person name="Blanc-Mathieu R."/>
            <person name="Endo H."/>
            <person name="Kuwata A."/>
            <person name="Ogata H."/>
        </authorList>
    </citation>
    <scope>NUCLEOTIDE SEQUENCE [LARGE SCALE GENOMIC DNA]</scope>
    <source>
        <strain evidence="3">NIES 3701</strain>
    </source>
</reference>
<evidence type="ECO:0000313" key="2">
    <source>
        <dbReference type="EMBL" id="GMH51362.1"/>
    </source>
</evidence>
<dbReference type="GO" id="GO:0051536">
    <property type="term" value="F:iron-sulfur cluster binding"/>
    <property type="evidence" value="ECO:0007669"/>
    <property type="project" value="InterPro"/>
</dbReference>
<organism evidence="2 3">
    <name type="scientific">Triparma strigata</name>
    <dbReference type="NCBI Taxonomy" id="1606541"/>
    <lineage>
        <taxon>Eukaryota</taxon>
        <taxon>Sar</taxon>
        <taxon>Stramenopiles</taxon>
        <taxon>Ochrophyta</taxon>
        <taxon>Bolidophyceae</taxon>
        <taxon>Parmales</taxon>
        <taxon>Triparmaceae</taxon>
        <taxon>Triparma</taxon>
    </lineage>
</organism>
<keyword evidence="1" id="KW-0732">Signal</keyword>
<protein>
    <recommendedName>
        <fullName evidence="4">PDZ domain-containing protein</fullName>
    </recommendedName>
</protein>